<dbReference type="SUPFAM" id="SSF53041">
    <property type="entry name" value="Resolvase-like"/>
    <property type="match status" value="1"/>
</dbReference>
<dbReference type="Pfam" id="PF07508">
    <property type="entry name" value="Recombinase"/>
    <property type="match status" value="1"/>
</dbReference>
<sequence length="513" mass="59314">MKKAVIYSRVSTDEQAQLGYSLRDQERCLRLFCEKNDLEVVHHYQDDHSAKDFNRPQFQQFLRDVKSKRIKVDYFVCLKQDRFSRDTRLALNSVHDLEKLGVTVKYVENNLDLSIAENIIPYLLNFGIAELENKRLSERTKKGMRQAKREGRWVGTPPRGYKSIPDSTGKKILTPNQYSTLIIEAFTEFAQGNHSTESLRKVLYARGLKVSENQFPNILKNPIYCGKIRIDEWKEEKEEIVIGIHEPLISVELFEKVQRILNGTSTPNKPHKKLDPELPLRPFLKCSCGSNLTGSRSRSRNGNYHYYYHCQNGCSVRFPAKVANKKFETFLSMFSFSEDVILLYKEVLKDEFSKQVKERLELSAADAALKLKTQNLLDNADEKYIANELDNTTYQRVKEKYQKILDTITNKELDSKVVKSEFEKYLKGVTLLDSLDVKYKEGTIEFKNALLGSIFMGKLEFSENEYRTTQINSVVENLLLNFNELASYKKEKATTNSGFLQQAPPLGLEPRTP</sequence>
<evidence type="ECO:0000256" key="1">
    <source>
        <dbReference type="SAM" id="MobiDB-lite"/>
    </source>
</evidence>
<dbReference type="PROSITE" id="PS51736">
    <property type="entry name" value="RECOMBINASES_3"/>
    <property type="match status" value="1"/>
</dbReference>
<dbReference type="Proteomes" id="UP000001822">
    <property type="component" value="Chromosome"/>
</dbReference>
<accession>A0A6N4SM62</accession>
<dbReference type="InterPro" id="IPR011109">
    <property type="entry name" value="DNA_bind_recombinase_dom"/>
</dbReference>
<proteinExistence type="predicted"/>
<dbReference type="InterPro" id="IPR006119">
    <property type="entry name" value="Resolv_N"/>
</dbReference>
<feature type="compositionally biased region" description="Basic and acidic residues" evidence="1">
    <location>
        <begin position="140"/>
        <end position="152"/>
    </location>
</feature>
<dbReference type="SMART" id="SM00857">
    <property type="entry name" value="Resolvase"/>
    <property type="match status" value="1"/>
</dbReference>
<dbReference type="EMBL" id="CP000383">
    <property type="protein sequence ID" value="ABG57345.1"/>
    <property type="molecule type" value="Genomic_DNA"/>
</dbReference>
<protein>
    <submittedName>
        <fullName evidence="4">Site-specific recombinase</fullName>
    </submittedName>
</protein>
<dbReference type="GO" id="GO:0000150">
    <property type="term" value="F:DNA strand exchange activity"/>
    <property type="evidence" value="ECO:0007669"/>
    <property type="project" value="InterPro"/>
</dbReference>
<gene>
    <name evidence="4" type="primary">tnpX</name>
    <name evidence="4" type="ordered locus">CHU_0051</name>
</gene>
<dbReference type="RefSeq" id="WP_011583461.1">
    <property type="nucleotide sequence ID" value="NC_008255.1"/>
</dbReference>
<feature type="domain" description="Resolvase/invertase-type recombinase catalytic" evidence="2">
    <location>
        <begin position="3"/>
        <end position="151"/>
    </location>
</feature>
<feature type="region of interest" description="Disordered" evidence="1">
    <location>
        <begin position="140"/>
        <end position="167"/>
    </location>
</feature>
<dbReference type="InterPro" id="IPR050639">
    <property type="entry name" value="SSR_resolvase"/>
</dbReference>
<dbReference type="InterPro" id="IPR036162">
    <property type="entry name" value="Resolvase-like_N_sf"/>
</dbReference>
<reference evidence="4 5" key="1">
    <citation type="journal article" date="2007" name="Appl. Environ. Microbiol.">
        <title>Genome sequence of the cellulolytic gliding bacterium Cytophaga hutchinsonii.</title>
        <authorList>
            <person name="Xie G."/>
            <person name="Bruce D.C."/>
            <person name="Challacombe J.F."/>
            <person name="Chertkov O."/>
            <person name="Detter J.C."/>
            <person name="Gilna P."/>
            <person name="Han C.S."/>
            <person name="Lucas S."/>
            <person name="Misra M."/>
            <person name="Myers G.L."/>
            <person name="Richardson P."/>
            <person name="Tapia R."/>
            <person name="Thayer N."/>
            <person name="Thompson L.S."/>
            <person name="Brettin T.S."/>
            <person name="Henrissat B."/>
            <person name="Wilson D.B."/>
            <person name="McBride M.J."/>
        </authorList>
    </citation>
    <scope>NUCLEOTIDE SEQUENCE [LARGE SCALE GENOMIC DNA]</scope>
    <source>
        <strain evidence="5">ATCC 33406 / DSM 1761 / CIP 103989 / NBRC 15051 / NCIMB 9469 / D465</strain>
    </source>
</reference>
<dbReference type="InterPro" id="IPR038109">
    <property type="entry name" value="DNA_bind_recomb_sf"/>
</dbReference>
<organism evidence="4 5">
    <name type="scientific">Cytophaga hutchinsonii (strain ATCC 33406 / DSM 1761 / CIP 103989 / NBRC 15051 / NCIMB 9469 / D465)</name>
    <dbReference type="NCBI Taxonomy" id="269798"/>
    <lineage>
        <taxon>Bacteria</taxon>
        <taxon>Pseudomonadati</taxon>
        <taxon>Bacteroidota</taxon>
        <taxon>Cytophagia</taxon>
        <taxon>Cytophagales</taxon>
        <taxon>Cytophagaceae</taxon>
        <taxon>Cytophaga</taxon>
    </lineage>
</organism>
<dbReference type="PANTHER" id="PTHR30461">
    <property type="entry name" value="DNA-INVERTASE FROM LAMBDOID PROPHAGE"/>
    <property type="match status" value="1"/>
</dbReference>
<evidence type="ECO:0000259" key="3">
    <source>
        <dbReference type="PROSITE" id="PS51737"/>
    </source>
</evidence>
<dbReference type="CDD" id="cd00338">
    <property type="entry name" value="Ser_Recombinase"/>
    <property type="match status" value="1"/>
</dbReference>
<name>A0A6N4SM62_CYTH3</name>
<feature type="domain" description="Recombinase" evidence="3">
    <location>
        <begin position="158"/>
        <end position="267"/>
    </location>
</feature>
<dbReference type="Gene3D" id="3.40.50.1390">
    <property type="entry name" value="Resolvase, N-terminal catalytic domain"/>
    <property type="match status" value="1"/>
</dbReference>
<dbReference type="PANTHER" id="PTHR30461:SF23">
    <property type="entry name" value="DNA RECOMBINASE-RELATED"/>
    <property type="match status" value="1"/>
</dbReference>
<evidence type="ECO:0000313" key="5">
    <source>
        <dbReference type="Proteomes" id="UP000001822"/>
    </source>
</evidence>
<evidence type="ECO:0000313" key="4">
    <source>
        <dbReference type="EMBL" id="ABG57345.1"/>
    </source>
</evidence>
<evidence type="ECO:0000259" key="2">
    <source>
        <dbReference type="PROSITE" id="PS51736"/>
    </source>
</evidence>
<dbReference type="Gene3D" id="3.90.1750.20">
    <property type="entry name" value="Putative Large Serine Recombinase, Chain B, Domain 2"/>
    <property type="match status" value="1"/>
</dbReference>
<dbReference type="GO" id="GO:0003677">
    <property type="term" value="F:DNA binding"/>
    <property type="evidence" value="ECO:0007669"/>
    <property type="project" value="InterPro"/>
</dbReference>
<dbReference type="PROSITE" id="PS51737">
    <property type="entry name" value="RECOMBINASE_DNA_BIND"/>
    <property type="match status" value="1"/>
</dbReference>
<dbReference type="KEGG" id="chu:CHU_0051"/>
<dbReference type="AlphaFoldDB" id="A0A6N4SM62"/>
<dbReference type="Pfam" id="PF00239">
    <property type="entry name" value="Resolvase"/>
    <property type="match status" value="1"/>
</dbReference>
<keyword evidence="5" id="KW-1185">Reference proteome</keyword>